<evidence type="ECO:0000313" key="7">
    <source>
        <dbReference type="Proteomes" id="UP001238163"/>
    </source>
</evidence>
<dbReference type="Pfam" id="PF00295">
    <property type="entry name" value="Glyco_hydro_28"/>
    <property type="match status" value="1"/>
</dbReference>
<dbReference type="RefSeq" id="WP_307262350.1">
    <property type="nucleotide sequence ID" value="NZ_JAUSVL010000001.1"/>
</dbReference>
<protein>
    <submittedName>
        <fullName evidence="6">Polygalacturonase</fullName>
    </submittedName>
</protein>
<dbReference type="Gene3D" id="2.160.20.10">
    <property type="entry name" value="Single-stranded right-handed beta-helix, Pectin lyase-like"/>
    <property type="match status" value="1"/>
</dbReference>
<dbReference type="PANTHER" id="PTHR31339:SF9">
    <property type="entry name" value="PLASMIN AND FIBRONECTIN-BINDING PROTEIN A"/>
    <property type="match status" value="1"/>
</dbReference>
<evidence type="ECO:0000313" key="6">
    <source>
        <dbReference type="EMBL" id="MDQ0290653.1"/>
    </source>
</evidence>
<keyword evidence="2 4" id="KW-0378">Hydrolase</keyword>
<dbReference type="Pfam" id="PF12708">
    <property type="entry name" value="Pect-lyase_RHGA_epim"/>
    <property type="match status" value="1"/>
</dbReference>
<dbReference type="InterPro" id="IPR012334">
    <property type="entry name" value="Pectin_lyas_fold"/>
</dbReference>
<reference evidence="6" key="1">
    <citation type="submission" date="2023-07" db="EMBL/GenBank/DDBJ databases">
        <title>Genomic Encyclopedia of Type Strains, Phase IV (KMG-IV): sequencing the most valuable type-strain genomes for metagenomic binning, comparative biology and taxonomic classification.</title>
        <authorList>
            <person name="Goeker M."/>
        </authorList>
    </citation>
    <scope>NUCLEOTIDE SEQUENCE</scope>
    <source>
        <strain evidence="6">DSM 24202</strain>
    </source>
</reference>
<dbReference type="EMBL" id="JAUSVL010000001">
    <property type="protein sequence ID" value="MDQ0290653.1"/>
    <property type="molecule type" value="Genomic_DNA"/>
</dbReference>
<dbReference type="GO" id="GO:0004650">
    <property type="term" value="F:polygalacturonase activity"/>
    <property type="evidence" value="ECO:0007669"/>
    <property type="project" value="InterPro"/>
</dbReference>
<dbReference type="InterPro" id="IPR006626">
    <property type="entry name" value="PbH1"/>
</dbReference>
<evidence type="ECO:0000259" key="5">
    <source>
        <dbReference type="Pfam" id="PF12708"/>
    </source>
</evidence>
<name>A0AAE4AQ25_9BACT</name>
<comment type="similarity">
    <text evidence="1 4">Belongs to the glycosyl hydrolase 28 family.</text>
</comment>
<gene>
    <name evidence="6" type="ORF">J3R75_002760</name>
</gene>
<keyword evidence="7" id="KW-1185">Reference proteome</keyword>
<organism evidence="6 7">
    <name type="scientific">Oligosphaera ethanolica</name>
    <dbReference type="NCBI Taxonomy" id="760260"/>
    <lineage>
        <taxon>Bacteria</taxon>
        <taxon>Pseudomonadati</taxon>
        <taxon>Lentisphaerota</taxon>
        <taxon>Oligosphaeria</taxon>
        <taxon>Oligosphaerales</taxon>
        <taxon>Oligosphaeraceae</taxon>
        <taxon>Oligosphaera</taxon>
    </lineage>
</organism>
<dbReference type="InterPro" id="IPR011050">
    <property type="entry name" value="Pectin_lyase_fold/virulence"/>
</dbReference>
<dbReference type="InterPro" id="IPR024535">
    <property type="entry name" value="RHGA/B-epi-like_pectate_lyase"/>
</dbReference>
<dbReference type="SMART" id="SM00710">
    <property type="entry name" value="PbH1"/>
    <property type="match status" value="5"/>
</dbReference>
<dbReference type="SUPFAM" id="SSF51126">
    <property type="entry name" value="Pectin lyase-like"/>
    <property type="match status" value="1"/>
</dbReference>
<sequence>MLNVKDFGAIGDGVSKDTVAVQRALDAGGMVHVPAGVYLCGSLYLRSNGGLDLAPGAVILGSPDKEDYNAADFCPQNHAFLQECSYGAHLLIAVEQENVVIRGRGRIDGNRQAFYELAEKREQIWSRHIAWRPSQMLFICECRGVQICDAHLDNAPYWTCFLHGCVDVSIRGLRIDNPMHTRNGDGIDIDCCKNVTISDCIIDSGDDCITLRGNSAPLKTPRPCENITISNCVLRTICNAFRIGVGNGLVRNCTVSNVVIHDSRMGICLCTKYSSAPRAVQIEDISFSNIFIEADRPIAIVIGAHGAADGPGIKPIQRISFNQIRGRGCVGNLIQGRALGDIRDISFRDVRFDYSGGDRVVVDPPNGYSEPCHISPPAAFHLEYAQDIVFDQVRINWLNDDPRWLHDVNAVGSQDVVFNNCAFSKGHALA</sequence>
<accession>A0AAE4AQ25</accession>
<evidence type="ECO:0000256" key="4">
    <source>
        <dbReference type="RuleBase" id="RU361169"/>
    </source>
</evidence>
<dbReference type="PANTHER" id="PTHR31339">
    <property type="entry name" value="PECTIN LYASE-RELATED"/>
    <property type="match status" value="1"/>
</dbReference>
<comment type="caution">
    <text evidence="6">The sequence shown here is derived from an EMBL/GenBank/DDBJ whole genome shotgun (WGS) entry which is preliminary data.</text>
</comment>
<dbReference type="Proteomes" id="UP001238163">
    <property type="component" value="Unassembled WGS sequence"/>
</dbReference>
<dbReference type="InterPro" id="IPR000743">
    <property type="entry name" value="Glyco_hydro_28"/>
</dbReference>
<feature type="domain" description="Rhamnogalacturonase A/B/Epimerase-like pectate lyase" evidence="5">
    <location>
        <begin position="2"/>
        <end position="86"/>
    </location>
</feature>
<dbReference type="AlphaFoldDB" id="A0AAE4AQ25"/>
<dbReference type="InterPro" id="IPR051801">
    <property type="entry name" value="GH28_Enzymes"/>
</dbReference>
<evidence type="ECO:0000256" key="1">
    <source>
        <dbReference type="ARBA" id="ARBA00008834"/>
    </source>
</evidence>
<evidence type="ECO:0000256" key="3">
    <source>
        <dbReference type="ARBA" id="ARBA00023295"/>
    </source>
</evidence>
<evidence type="ECO:0000256" key="2">
    <source>
        <dbReference type="ARBA" id="ARBA00022801"/>
    </source>
</evidence>
<keyword evidence="3 4" id="KW-0326">Glycosidase</keyword>
<proteinExistence type="inferred from homology"/>
<dbReference type="GO" id="GO:0005975">
    <property type="term" value="P:carbohydrate metabolic process"/>
    <property type="evidence" value="ECO:0007669"/>
    <property type="project" value="InterPro"/>
</dbReference>